<dbReference type="GO" id="GO:0004553">
    <property type="term" value="F:hydrolase activity, hydrolyzing O-glycosyl compounds"/>
    <property type="evidence" value="ECO:0007669"/>
    <property type="project" value="InterPro"/>
</dbReference>
<evidence type="ECO:0000256" key="5">
    <source>
        <dbReference type="RuleBase" id="RU361187"/>
    </source>
</evidence>
<feature type="site" description="Important for catalytic activity, responsible for pKa modulation of the active site Glu and correct orientation of both the proton donor and substrate" evidence="4">
    <location>
        <position position="143"/>
    </location>
</feature>
<organism evidence="6 7">
    <name type="scientific">Candidatus Gallimonas gallistercoris</name>
    <dbReference type="NCBI Taxonomy" id="2838602"/>
    <lineage>
        <taxon>Bacteria</taxon>
        <taxon>Bacillati</taxon>
        <taxon>Bacillota</taxon>
        <taxon>Clostridia</taxon>
        <taxon>Candidatus Gallimonas</taxon>
    </lineage>
</organism>
<keyword evidence="3 5" id="KW-0326">Glycosidase</keyword>
<comment type="caution">
    <text evidence="6">The sequence shown here is derived from an EMBL/GenBank/DDBJ whole genome shotgun (WGS) entry which is preliminary data.</text>
</comment>
<accession>A0A9D2H122</accession>
<dbReference type="Gene3D" id="2.115.10.20">
    <property type="entry name" value="Glycosyl hydrolase domain, family 43"/>
    <property type="match status" value="1"/>
</dbReference>
<dbReference type="Gene3D" id="2.60.120.260">
    <property type="entry name" value="Galactose-binding domain-like"/>
    <property type="match status" value="1"/>
</dbReference>
<evidence type="ECO:0000256" key="3">
    <source>
        <dbReference type="ARBA" id="ARBA00023295"/>
    </source>
</evidence>
<dbReference type="SUPFAM" id="SSF75005">
    <property type="entry name" value="Arabinanase/levansucrase/invertase"/>
    <property type="match status" value="1"/>
</dbReference>
<dbReference type="PANTHER" id="PTHR43772">
    <property type="entry name" value="ENDO-1,4-BETA-XYLANASE"/>
    <property type="match status" value="1"/>
</dbReference>
<dbReference type="AlphaFoldDB" id="A0A9D2H122"/>
<evidence type="ECO:0000256" key="4">
    <source>
        <dbReference type="PIRSR" id="PIRSR606710-2"/>
    </source>
</evidence>
<protein>
    <submittedName>
        <fullName evidence="6">Family 43 glycosylhydrolase</fullName>
    </submittedName>
</protein>
<dbReference type="PANTHER" id="PTHR43772:SF5">
    <property type="entry name" value="BETA-1,4-XYLOSIDASE (EUROFUNG)"/>
    <property type="match status" value="1"/>
</dbReference>
<dbReference type="InterPro" id="IPR006710">
    <property type="entry name" value="Glyco_hydro_43"/>
</dbReference>
<dbReference type="GO" id="GO:0005975">
    <property type="term" value="P:carbohydrate metabolic process"/>
    <property type="evidence" value="ECO:0007669"/>
    <property type="project" value="InterPro"/>
</dbReference>
<evidence type="ECO:0000313" key="6">
    <source>
        <dbReference type="EMBL" id="HJA01781.1"/>
    </source>
</evidence>
<dbReference type="Proteomes" id="UP000824221">
    <property type="component" value="Unassembled WGS sequence"/>
</dbReference>
<dbReference type="InterPro" id="IPR052176">
    <property type="entry name" value="Glycosyl_Hydrlase_43_Enz"/>
</dbReference>
<gene>
    <name evidence="6" type="ORF">H9797_00165</name>
</gene>
<dbReference type="InterPro" id="IPR023296">
    <property type="entry name" value="Glyco_hydro_beta-prop_sf"/>
</dbReference>
<proteinExistence type="inferred from homology"/>
<evidence type="ECO:0000256" key="1">
    <source>
        <dbReference type="ARBA" id="ARBA00009865"/>
    </source>
</evidence>
<dbReference type="EMBL" id="DXAJ01000002">
    <property type="protein sequence ID" value="HJA01781.1"/>
    <property type="molecule type" value="Genomic_DNA"/>
</dbReference>
<evidence type="ECO:0000256" key="2">
    <source>
        <dbReference type="ARBA" id="ARBA00022801"/>
    </source>
</evidence>
<dbReference type="Pfam" id="PF04616">
    <property type="entry name" value="Glyco_hydro_43"/>
    <property type="match status" value="1"/>
</dbReference>
<reference evidence="6" key="2">
    <citation type="submission" date="2021-04" db="EMBL/GenBank/DDBJ databases">
        <authorList>
            <person name="Gilroy R."/>
        </authorList>
    </citation>
    <scope>NUCLEOTIDE SEQUENCE</scope>
    <source>
        <strain evidence="6">CHK156-179</strain>
    </source>
</reference>
<comment type="similarity">
    <text evidence="1 5">Belongs to the glycosyl hydrolase 43 family.</text>
</comment>
<evidence type="ECO:0000313" key="7">
    <source>
        <dbReference type="Proteomes" id="UP000824221"/>
    </source>
</evidence>
<name>A0A9D2H122_9FIRM</name>
<dbReference type="CDD" id="cd18620">
    <property type="entry name" value="GH43_XylA-like"/>
    <property type="match status" value="1"/>
</dbReference>
<keyword evidence="2 5" id="KW-0378">Hydrolase</keyword>
<sequence length="466" mass="52511">MKKFAFNPYLPSYEYIPDGEPRVFGERLYIFGSHDKFGGNDFCLNDYVAWSAPIDDLSDWRFEGVIYRKEQDPRSGEKLPLFAPDVIRGSDGRYYLYYSVKDSSVISVAVSNAPAGKYEYYGDVKTPEGRVYGTRPDDHYEFDPAILNDGGRYYLYSGFGFTAKAAGHRCVGVFVRELKADMLTSKGELKILIPRKKFSFFRNGFFEGASIRKIGSLYFLVYPCSNMSGLVYCTSDRPDGGFRYRGRIHSTSDIGINGHRFLSAAYPIGNNHGGIAEVNGKYYIFDHRMTNNTMFSRQGVAEEIQISDDGTIGQVECTSCGLNGGPLPAKGEYPAYIACNLMSRRVLGMRVPFRGAYITQDGEDRECGPDQYISQIENGTVVGFKYFLFDGTESRLCVQVRGFAQGTLLVYDRERKGALLTKIDLHPDQSEWAEFSAPLCKTKGKRALFFKFRGKGKFDMNSFSVR</sequence>
<reference evidence="6" key="1">
    <citation type="journal article" date="2021" name="PeerJ">
        <title>Extensive microbial diversity within the chicken gut microbiome revealed by metagenomics and culture.</title>
        <authorList>
            <person name="Gilroy R."/>
            <person name="Ravi A."/>
            <person name="Getino M."/>
            <person name="Pursley I."/>
            <person name="Horton D.L."/>
            <person name="Alikhan N.F."/>
            <person name="Baker D."/>
            <person name="Gharbi K."/>
            <person name="Hall N."/>
            <person name="Watson M."/>
            <person name="Adriaenssens E.M."/>
            <person name="Foster-Nyarko E."/>
            <person name="Jarju S."/>
            <person name="Secka A."/>
            <person name="Antonio M."/>
            <person name="Oren A."/>
            <person name="Chaudhuri R.R."/>
            <person name="La Ragione R."/>
            <person name="Hildebrand F."/>
            <person name="Pallen M.J."/>
        </authorList>
    </citation>
    <scope>NUCLEOTIDE SEQUENCE</scope>
    <source>
        <strain evidence="6">CHK156-179</strain>
    </source>
</reference>